<protein>
    <recommendedName>
        <fullName evidence="3">Non-homologous end joining protein Ku</fullName>
    </recommendedName>
</protein>
<dbReference type="CDD" id="cd00789">
    <property type="entry name" value="KU_like"/>
    <property type="match status" value="1"/>
</dbReference>
<keyword evidence="3" id="KW-0234">DNA repair</keyword>
<dbReference type="InterPro" id="IPR016194">
    <property type="entry name" value="SPOC-like_C_dom_sf"/>
</dbReference>
<comment type="function">
    <text evidence="3">With LigD forms a non-homologous end joining (NHEJ) DNA repair enzyme, which repairs dsDNA breaks with reduced fidelity. Binds linear dsDNA with 5'- and 3'- overhangs but not closed circular dsDNA nor ssDNA. Recruits and stimulates the ligase activity of LigD.</text>
</comment>
<evidence type="ECO:0000256" key="2">
    <source>
        <dbReference type="ARBA" id="ARBA00023172"/>
    </source>
</evidence>
<keyword evidence="1 3" id="KW-0238">DNA-binding</keyword>
<dbReference type="NCBIfam" id="TIGR02772">
    <property type="entry name" value="Ku_bact"/>
    <property type="match status" value="1"/>
</dbReference>
<sequence>MAHAVWSGVLSFGLVTVPVQMFGATESHTIRFHQLQRGTADRVRNKRVNERTGEDVPLSDIVKGYDIGDEYVVVEPEELDEVAPGRSKKLEISGFIDLDEIDPVYYDRTYYVGPRGDEYAKVYALLVEAMKKAGKAAIATFVMRNREYLVVVKPVKDVLVVHTLHWADEVRDPHREIGGLPENARVEKRELDTAVQLVDALSVDWDPQEYRDSYQERVRELLEAKRTGGTVEKEEPPPRSTNVIDLNEALRASVERAKGKRGTGGKKRAEAGKAEKAGKKGEKATAEKATAEKATAGKATAEKATAKKRAKKPPEAADLAGLSKTALYELATEADIPGRSTMSREELVEALSATGGRRKARASA</sequence>
<feature type="compositionally biased region" description="Basic and acidic residues" evidence="4">
    <location>
        <begin position="267"/>
        <end position="291"/>
    </location>
</feature>
<dbReference type="RefSeq" id="WP_276094895.1">
    <property type="nucleotide sequence ID" value="NZ_JARJBC010000014.1"/>
</dbReference>
<dbReference type="InterPro" id="IPR006164">
    <property type="entry name" value="DNA_bd_Ku70/Ku80"/>
</dbReference>
<reference evidence="6 7" key="1">
    <citation type="submission" date="2023-03" db="EMBL/GenBank/DDBJ databases">
        <title>Draft genome sequence of Streptomyces sp. RB6PN23 isolated from peat swamp forest in Thailand.</title>
        <authorList>
            <person name="Klaysubun C."/>
            <person name="Duangmal K."/>
        </authorList>
    </citation>
    <scope>NUCLEOTIDE SEQUENCE [LARGE SCALE GENOMIC DNA]</scope>
    <source>
        <strain evidence="6 7">RB6PN23</strain>
    </source>
</reference>
<feature type="domain" description="Ku" evidence="5">
    <location>
        <begin position="53"/>
        <end position="182"/>
    </location>
</feature>
<gene>
    <name evidence="3" type="primary">ku</name>
    <name evidence="6" type="ORF">P3G67_21370</name>
</gene>
<organism evidence="6 7">
    <name type="scientific">Streptomyces silvisoli</name>
    <dbReference type="NCBI Taxonomy" id="3034235"/>
    <lineage>
        <taxon>Bacteria</taxon>
        <taxon>Bacillati</taxon>
        <taxon>Actinomycetota</taxon>
        <taxon>Actinomycetes</taxon>
        <taxon>Kitasatosporales</taxon>
        <taxon>Streptomycetaceae</taxon>
        <taxon>Streptomyces</taxon>
    </lineage>
</organism>
<dbReference type="SMART" id="SM00559">
    <property type="entry name" value="Ku78"/>
    <property type="match status" value="1"/>
</dbReference>
<evidence type="ECO:0000313" key="7">
    <source>
        <dbReference type="Proteomes" id="UP001216579"/>
    </source>
</evidence>
<evidence type="ECO:0000259" key="5">
    <source>
        <dbReference type="SMART" id="SM00559"/>
    </source>
</evidence>
<dbReference type="EMBL" id="JARJBC010000014">
    <property type="protein sequence ID" value="MDF3291730.1"/>
    <property type="molecule type" value="Genomic_DNA"/>
</dbReference>
<dbReference type="Proteomes" id="UP001216579">
    <property type="component" value="Unassembled WGS sequence"/>
</dbReference>
<evidence type="ECO:0000313" key="6">
    <source>
        <dbReference type="EMBL" id="MDF3291730.1"/>
    </source>
</evidence>
<comment type="caution">
    <text evidence="6">The sequence shown here is derived from an EMBL/GenBank/DDBJ whole genome shotgun (WGS) entry which is preliminary data.</text>
</comment>
<feature type="compositionally biased region" description="Basic and acidic residues" evidence="4">
    <location>
        <begin position="225"/>
        <end position="237"/>
    </location>
</feature>
<feature type="region of interest" description="Disordered" evidence="4">
    <location>
        <begin position="225"/>
        <end position="364"/>
    </location>
</feature>
<dbReference type="HAMAP" id="MF_01875">
    <property type="entry name" value="Prokaryotic_Ku"/>
    <property type="match status" value="1"/>
</dbReference>
<evidence type="ECO:0000256" key="3">
    <source>
        <dbReference type="HAMAP-Rule" id="MF_01875"/>
    </source>
</evidence>
<evidence type="ECO:0000256" key="4">
    <source>
        <dbReference type="SAM" id="MobiDB-lite"/>
    </source>
</evidence>
<comment type="subunit">
    <text evidence="3">Homodimer. Interacts with LigD.</text>
</comment>
<dbReference type="PANTHER" id="PTHR41251">
    <property type="entry name" value="NON-HOMOLOGOUS END JOINING PROTEIN KU"/>
    <property type="match status" value="1"/>
</dbReference>
<proteinExistence type="inferred from homology"/>
<keyword evidence="7" id="KW-1185">Reference proteome</keyword>
<dbReference type="Gene3D" id="2.40.290.10">
    <property type="match status" value="1"/>
</dbReference>
<dbReference type="SUPFAM" id="SSF100939">
    <property type="entry name" value="SPOC domain-like"/>
    <property type="match status" value="1"/>
</dbReference>
<dbReference type="PANTHER" id="PTHR41251:SF1">
    <property type="entry name" value="NON-HOMOLOGOUS END JOINING PROTEIN KU"/>
    <property type="match status" value="1"/>
</dbReference>
<comment type="similarity">
    <text evidence="3">Belongs to the prokaryotic Ku family.</text>
</comment>
<accession>A0ABT5ZQ51</accession>
<evidence type="ECO:0000256" key="1">
    <source>
        <dbReference type="ARBA" id="ARBA00023125"/>
    </source>
</evidence>
<keyword evidence="2 3" id="KW-0233">DNA recombination</keyword>
<dbReference type="InterPro" id="IPR009187">
    <property type="entry name" value="Prok_Ku"/>
</dbReference>
<name>A0ABT5ZQ51_9ACTN</name>
<dbReference type="Pfam" id="PF02735">
    <property type="entry name" value="Ku"/>
    <property type="match status" value="1"/>
</dbReference>
<keyword evidence="3" id="KW-0227">DNA damage</keyword>